<keyword evidence="2" id="KW-0143">Chaperone</keyword>
<accession>A0AAN8W652</accession>
<dbReference type="SUPFAM" id="SSF143113">
    <property type="entry name" value="NAP-like"/>
    <property type="match status" value="1"/>
</dbReference>
<dbReference type="Gene3D" id="3.30.1120.90">
    <property type="entry name" value="Nucleosome assembly protein"/>
    <property type="match status" value="1"/>
</dbReference>
<proteinExistence type="inferred from homology"/>
<sequence length="362" mass="40347">MTNNKEDQFNMSDLGASLSTTLSVKDGADLVNDIKNKLQSLAGKHSDVLDLQIVVEVEGVTKEGSKDQDDKKALKYLKDIKWRRIDDPKCFKLEFFFDLNPYFENAAPTKTYHMIDDDEPILEKAIMNQIVWLLGKCLTQKAIRGISFERFDRVGVDVHQASWTSSISGDQCRCARNAKNGLQLASFWPNLEGDDAGDPPCSTSSNRREISKTQVNQSSENEPIDKKAQENQSSDTPERYPQSEDTTSSHEAAVTDVAVTKETCSSLVVSEKHNPTLWIKAIPDKEYTFKANLNGIPGNMSTSRGTVIFEQRTNAFSQLSSSKASTPKRSLGIFMLPWYLDFPSATLLLVVLLGGFVVLMET</sequence>
<evidence type="ECO:0000256" key="1">
    <source>
        <dbReference type="ARBA" id="ARBA00009947"/>
    </source>
</evidence>
<dbReference type="GO" id="GO:0042393">
    <property type="term" value="F:histone binding"/>
    <property type="evidence" value="ECO:0007669"/>
    <property type="project" value="UniProtKB-ARBA"/>
</dbReference>
<organism evidence="6 7">
    <name type="scientific">Dillenia turbinata</name>
    <dbReference type="NCBI Taxonomy" id="194707"/>
    <lineage>
        <taxon>Eukaryota</taxon>
        <taxon>Viridiplantae</taxon>
        <taxon>Streptophyta</taxon>
        <taxon>Embryophyta</taxon>
        <taxon>Tracheophyta</taxon>
        <taxon>Spermatophyta</taxon>
        <taxon>Magnoliopsida</taxon>
        <taxon>eudicotyledons</taxon>
        <taxon>Gunneridae</taxon>
        <taxon>Pentapetalae</taxon>
        <taxon>Dilleniales</taxon>
        <taxon>Dilleniaceae</taxon>
        <taxon>Dillenia</taxon>
    </lineage>
</organism>
<feature type="transmembrane region" description="Helical" evidence="5">
    <location>
        <begin position="338"/>
        <end position="360"/>
    </location>
</feature>
<dbReference type="PANTHER" id="PTHR11875">
    <property type="entry name" value="TESTIS-SPECIFIC Y-ENCODED PROTEIN"/>
    <property type="match status" value="1"/>
</dbReference>
<evidence type="ECO:0000256" key="4">
    <source>
        <dbReference type="SAM" id="MobiDB-lite"/>
    </source>
</evidence>
<dbReference type="Pfam" id="PF00956">
    <property type="entry name" value="NAP"/>
    <property type="match status" value="1"/>
</dbReference>
<evidence type="ECO:0000313" key="6">
    <source>
        <dbReference type="EMBL" id="KAK6942337.1"/>
    </source>
</evidence>
<dbReference type="AlphaFoldDB" id="A0AAN8W652"/>
<evidence type="ECO:0000256" key="3">
    <source>
        <dbReference type="RuleBase" id="RU003876"/>
    </source>
</evidence>
<dbReference type="InterPro" id="IPR002164">
    <property type="entry name" value="NAP_family"/>
</dbReference>
<feature type="region of interest" description="Disordered" evidence="4">
    <location>
        <begin position="193"/>
        <end position="250"/>
    </location>
</feature>
<evidence type="ECO:0000256" key="2">
    <source>
        <dbReference type="ARBA" id="ARBA00023186"/>
    </source>
</evidence>
<keyword evidence="7" id="KW-1185">Reference proteome</keyword>
<feature type="compositionally biased region" description="Polar residues" evidence="4">
    <location>
        <begin position="212"/>
        <end position="221"/>
    </location>
</feature>
<dbReference type="InterPro" id="IPR037231">
    <property type="entry name" value="NAP-like_sf"/>
</dbReference>
<dbReference type="EMBL" id="JBAMMX010000004">
    <property type="protein sequence ID" value="KAK6942337.1"/>
    <property type="molecule type" value="Genomic_DNA"/>
</dbReference>
<evidence type="ECO:0000313" key="7">
    <source>
        <dbReference type="Proteomes" id="UP001370490"/>
    </source>
</evidence>
<evidence type="ECO:0000256" key="5">
    <source>
        <dbReference type="SAM" id="Phobius"/>
    </source>
</evidence>
<comment type="caution">
    <text evidence="6">The sequence shown here is derived from an EMBL/GenBank/DDBJ whole genome shotgun (WGS) entry which is preliminary data.</text>
</comment>
<reference evidence="6 7" key="1">
    <citation type="submission" date="2023-12" db="EMBL/GenBank/DDBJ databases">
        <title>A high-quality genome assembly for Dillenia turbinata (Dilleniales).</title>
        <authorList>
            <person name="Chanderbali A."/>
        </authorList>
    </citation>
    <scope>NUCLEOTIDE SEQUENCE [LARGE SCALE GENOMIC DNA]</scope>
    <source>
        <strain evidence="6">LSX21</strain>
        <tissue evidence="6">Leaf</tissue>
    </source>
</reference>
<gene>
    <name evidence="6" type="ORF">RJ641_027714</name>
</gene>
<keyword evidence="5" id="KW-1133">Transmembrane helix</keyword>
<dbReference type="GO" id="GO:0000724">
    <property type="term" value="P:double-strand break repair via homologous recombination"/>
    <property type="evidence" value="ECO:0007669"/>
    <property type="project" value="UniProtKB-ARBA"/>
</dbReference>
<keyword evidence="5" id="KW-0812">Transmembrane</keyword>
<comment type="similarity">
    <text evidence="1 3">Belongs to the nucleosome assembly protein (NAP) family.</text>
</comment>
<dbReference type="Proteomes" id="UP001370490">
    <property type="component" value="Unassembled WGS sequence"/>
</dbReference>
<name>A0AAN8W652_9MAGN</name>
<dbReference type="GO" id="GO:0005634">
    <property type="term" value="C:nucleus"/>
    <property type="evidence" value="ECO:0007669"/>
    <property type="project" value="InterPro"/>
</dbReference>
<keyword evidence="5" id="KW-0472">Membrane</keyword>
<protein>
    <submittedName>
        <fullName evidence="6">Nucleosome assembly protein (NAP)</fullName>
    </submittedName>
</protein>
<dbReference type="GO" id="GO:0006334">
    <property type="term" value="P:nucleosome assembly"/>
    <property type="evidence" value="ECO:0007669"/>
    <property type="project" value="InterPro"/>
</dbReference>